<comment type="similarity">
    <text evidence="2">Belongs to the PNP/MTAP phosphorylase family.</text>
</comment>
<evidence type="ECO:0000256" key="7">
    <source>
        <dbReference type="SAM" id="MobiDB-lite"/>
    </source>
</evidence>
<comment type="pathway">
    <text evidence="1">Purine metabolism; purine nucleoside salvage.</text>
</comment>
<name>A0ABY1PRW0_9BACT</name>
<evidence type="ECO:0000256" key="2">
    <source>
        <dbReference type="ARBA" id="ARBA00006751"/>
    </source>
</evidence>
<dbReference type="SUPFAM" id="SSF53167">
    <property type="entry name" value="Purine and uridine phosphorylases"/>
    <property type="match status" value="1"/>
</dbReference>
<dbReference type="EC" id="2.4.2.1" evidence="3"/>
<protein>
    <recommendedName>
        <fullName evidence="3">purine-nucleoside phosphorylase</fullName>
        <ecNumber evidence="3">2.4.2.1</ecNumber>
    </recommendedName>
    <alternativeName>
        <fullName evidence="6">Inosine-guanosine phosphorylase</fullName>
    </alternativeName>
</protein>
<evidence type="ECO:0000256" key="1">
    <source>
        <dbReference type="ARBA" id="ARBA00005058"/>
    </source>
</evidence>
<evidence type="ECO:0000313" key="10">
    <source>
        <dbReference type="Proteomes" id="UP001158067"/>
    </source>
</evidence>
<keyword evidence="5" id="KW-0808">Transferase</keyword>
<gene>
    <name evidence="9" type="ORF">SAMN06265222_101295</name>
</gene>
<evidence type="ECO:0000256" key="4">
    <source>
        <dbReference type="ARBA" id="ARBA00022676"/>
    </source>
</evidence>
<keyword evidence="4" id="KW-0328">Glycosyltransferase</keyword>
<evidence type="ECO:0000313" key="9">
    <source>
        <dbReference type="EMBL" id="SMP39330.1"/>
    </source>
</evidence>
<dbReference type="Proteomes" id="UP001158067">
    <property type="component" value="Unassembled WGS sequence"/>
</dbReference>
<dbReference type="InterPro" id="IPR035994">
    <property type="entry name" value="Nucleoside_phosphorylase_sf"/>
</dbReference>
<dbReference type="Gene3D" id="3.40.50.1580">
    <property type="entry name" value="Nucleoside phosphorylase domain"/>
    <property type="match status" value="1"/>
</dbReference>
<dbReference type="EMBL" id="FXUG01000001">
    <property type="protein sequence ID" value="SMP39330.1"/>
    <property type="molecule type" value="Genomic_DNA"/>
</dbReference>
<feature type="compositionally biased region" description="Polar residues" evidence="7">
    <location>
        <begin position="184"/>
        <end position="194"/>
    </location>
</feature>
<evidence type="ECO:0000256" key="5">
    <source>
        <dbReference type="ARBA" id="ARBA00022679"/>
    </source>
</evidence>
<comment type="caution">
    <text evidence="9">The sequence shown here is derived from an EMBL/GenBank/DDBJ whole genome shotgun (WGS) entry which is preliminary data.</text>
</comment>
<dbReference type="PANTHER" id="PTHR11904:SF9">
    <property type="entry name" value="PURINE NUCLEOSIDE PHOSPHORYLASE-RELATED"/>
    <property type="match status" value="1"/>
</dbReference>
<feature type="region of interest" description="Disordered" evidence="7">
    <location>
        <begin position="184"/>
        <end position="208"/>
    </location>
</feature>
<dbReference type="CDD" id="cd09009">
    <property type="entry name" value="PNP-EcPNPII_like"/>
    <property type="match status" value="1"/>
</dbReference>
<accession>A0ABY1PRW0</accession>
<feature type="domain" description="Nucleoside phosphorylase" evidence="8">
    <location>
        <begin position="56"/>
        <end position="333"/>
    </location>
</feature>
<feature type="region of interest" description="Disordered" evidence="7">
    <location>
        <begin position="1"/>
        <end position="21"/>
    </location>
</feature>
<proteinExistence type="inferred from homology"/>
<organism evidence="9 10">
    <name type="scientific">Neorhodopirellula lusitana</name>
    <dbReference type="NCBI Taxonomy" id="445327"/>
    <lineage>
        <taxon>Bacteria</taxon>
        <taxon>Pseudomonadati</taxon>
        <taxon>Planctomycetota</taxon>
        <taxon>Planctomycetia</taxon>
        <taxon>Pirellulales</taxon>
        <taxon>Pirellulaceae</taxon>
        <taxon>Neorhodopirellula</taxon>
    </lineage>
</organism>
<dbReference type="PANTHER" id="PTHR11904">
    <property type="entry name" value="METHYLTHIOADENOSINE/PURINE NUCLEOSIDE PHOSPHORYLASE"/>
    <property type="match status" value="1"/>
</dbReference>
<dbReference type="Pfam" id="PF01048">
    <property type="entry name" value="PNP_UDP_1"/>
    <property type="match status" value="1"/>
</dbReference>
<evidence type="ECO:0000259" key="8">
    <source>
        <dbReference type="Pfam" id="PF01048"/>
    </source>
</evidence>
<evidence type="ECO:0000256" key="6">
    <source>
        <dbReference type="ARBA" id="ARBA00031036"/>
    </source>
</evidence>
<evidence type="ECO:0000256" key="3">
    <source>
        <dbReference type="ARBA" id="ARBA00011886"/>
    </source>
</evidence>
<reference evidence="9 10" key="1">
    <citation type="submission" date="2017-05" db="EMBL/GenBank/DDBJ databases">
        <authorList>
            <person name="Varghese N."/>
            <person name="Submissions S."/>
        </authorList>
    </citation>
    <scope>NUCLEOTIDE SEQUENCE [LARGE SCALE GENOMIC DNA]</scope>
    <source>
        <strain evidence="9 10">DSM 25457</strain>
    </source>
</reference>
<sequence length="336" mass="34766">MNLPKLNQGMLSANDPAAGQANRGGGPFGSFDIAVAKELLGKRAPQWIEACSAQPPVAIVLGSGLGGLADLISSPTSVPYGEIPGLATTTAAGHRGEFLLGWLAGAPVIAMAGRLHAYEGHSIDAVTRPMALMASLEPRAVIVSCAAGGLNPRYEAGDLVLIDEHMSLLHGLLGFGNLTADLPGQSQLSPSEHVQGQPIPADSGAESEEKALSTWPANRYGGPTCDERLAAIAMATSRRDEFRLHSGSYLAVTGPNYETRAECRMMRSWGFDLVGMSTVPELVLASRAGLPTLAIAVVTNMAVPDAPQAASHDDVLAVSSTAGVRLQSVVEAIAVC</sequence>
<dbReference type="InterPro" id="IPR011268">
    <property type="entry name" value="Purine_phosphorylase"/>
</dbReference>
<keyword evidence="10" id="KW-1185">Reference proteome</keyword>
<dbReference type="InterPro" id="IPR000845">
    <property type="entry name" value="Nucleoside_phosphorylase_d"/>
</dbReference>